<dbReference type="CDD" id="cd16841">
    <property type="entry name" value="RraA_family"/>
    <property type="match status" value="1"/>
</dbReference>
<reference evidence="3 4" key="1">
    <citation type="submission" date="2024-01" db="EMBL/GenBank/DDBJ databases">
        <title>Unpublished Manusciprt.</title>
        <authorList>
            <person name="Duman M."/>
            <person name="Valdes E.G."/>
            <person name="Ajmi N."/>
            <person name="Altun S."/>
            <person name="Saticioglu I.B."/>
        </authorList>
    </citation>
    <scope>NUCLEOTIDE SEQUENCE [LARGE SCALE GENOMIC DNA]</scope>
    <source>
        <strain evidence="3 4">148P</strain>
    </source>
</reference>
<dbReference type="SUPFAM" id="SSF89562">
    <property type="entry name" value="RraA-like"/>
    <property type="match status" value="1"/>
</dbReference>
<dbReference type="RefSeq" id="WP_330077856.1">
    <property type="nucleotide sequence ID" value="NZ_JAZDQJ010000054.1"/>
</dbReference>
<keyword evidence="2" id="KW-0456">Lyase</keyword>
<keyword evidence="1" id="KW-0479">Metal-binding</keyword>
<dbReference type="InterPro" id="IPR005493">
    <property type="entry name" value="RraA/RraA-like"/>
</dbReference>
<dbReference type="NCBIfam" id="NF006731">
    <property type="entry name" value="PRK09262.1"/>
    <property type="match status" value="1"/>
</dbReference>
<dbReference type="PANTHER" id="PTHR33254:SF16">
    <property type="entry name" value="BLR3842 PROTEIN"/>
    <property type="match status" value="1"/>
</dbReference>
<dbReference type="InterPro" id="IPR014165">
    <property type="entry name" value="LigK_PcmE"/>
</dbReference>
<evidence type="ECO:0000313" key="4">
    <source>
        <dbReference type="Proteomes" id="UP001335100"/>
    </source>
</evidence>
<dbReference type="NCBIfam" id="TIGR02798">
    <property type="entry name" value="ligK_PcmE"/>
    <property type="match status" value="1"/>
</dbReference>
<gene>
    <name evidence="3" type="ORF">V0R50_28575</name>
</gene>
<evidence type="ECO:0000313" key="3">
    <source>
        <dbReference type="EMBL" id="MEE1937198.1"/>
    </source>
</evidence>
<accession>A0ABU7I0H6</accession>
<comment type="caution">
    <text evidence="3">The sequence shown here is derived from an EMBL/GenBank/DDBJ whole genome shotgun (WGS) entry which is preliminary data.</text>
</comment>
<sequence length="240" mass="25505">MSELIGKTGYVVRTIRRAEPEVIDTLGQLGVATVHEAQGRKGLLGAQLRPIQQGVARAGSAVTVLVAPGDNWMFHVAVEQCQPGDLLVVAPSSPCSDGYFGDLLATSLKARGVRGLVIDAGVRDSQTLREMGFAVWSRGINAQGTVKETLGSVNLPLVCAGQLINPGDVVVADDDGVVVVRRGEARDVAQAGLGRAALEEQKRLRLANGELGLDIYGMRPRLEEKGLVYLDCLADLENRL</sequence>
<dbReference type="Proteomes" id="UP001335100">
    <property type="component" value="Unassembled WGS sequence"/>
</dbReference>
<dbReference type="PANTHER" id="PTHR33254">
    <property type="entry name" value="4-HYDROXY-4-METHYL-2-OXOGLUTARATE ALDOLASE 3-RELATED"/>
    <property type="match status" value="1"/>
</dbReference>
<name>A0ABU7I0H6_9PSED</name>
<dbReference type="EMBL" id="JAZDQJ010000054">
    <property type="protein sequence ID" value="MEE1937198.1"/>
    <property type="molecule type" value="Genomic_DNA"/>
</dbReference>
<dbReference type="InterPro" id="IPR036704">
    <property type="entry name" value="RraA/RraA-like_sf"/>
</dbReference>
<organism evidence="3 4">
    <name type="scientific">Pseudomonas ulcerans</name>
    <dbReference type="NCBI Taxonomy" id="3115852"/>
    <lineage>
        <taxon>Bacteria</taxon>
        <taxon>Pseudomonadati</taxon>
        <taxon>Pseudomonadota</taxon>
        <taxon>Gammaproteobacteria</taxon>
        <taxon>Pseudomonadales</taxon>
        <taxon>Pseudomonadaceae</taxon>
        <taxon>Pseudomonas</taxon>
    </lineage>
</organism>
<keyword evidence="4" id="KW-1185">Reference proteome</keyword>
<evidence type="ECO:0000256" key="1">
    <source>
        <dbReference type="ARBA" id="ARBA00022723"/>
    </source>
</evidence>
<evidence type="ECO:0000256" key="2">
    <source>
        <dbReference type="ARBA" id="ARBA00023239"/>
    </source>
</evidence>
<dbReference type="Gene3D" id="3.50.30.40">
    <property type="entry name" value="Ribonuclease E inhibitor RraA/RraA-like"/>
    <property type="match status" value="1"/>
</dbReference>
<proteinExistence type="predicted"/>
<dbReference type="Pfam" id="PF03737">
    <property type="entry name" value="RraA-like"/>
    <property type="match status" value="1"/>
</dbReference>
<protein>
    <submittedName>
        <fullName evidence="3">4-carboxy-4-hydroxy-2-oxoadipate aldolase/oxaloacetate decarboxylase</fullName>
    </submittedName>
</protein>